<feature type="compositionally biased region" description="Basic and acidic residues" evidence="6">
    <location>
        <begin position="68"/>
        <end position="79"/>
    </location>
</feature>
<reference evidence="9 10" key="1">
    <citation type="submission" date="2023-08" db="EMBL/GenBank/DDBJ databases">
        <title>Implementing the SeqCode for naming new Mesorhizobium species isolated from Vachellia karroo root nodules.</title>
        <authorList>
            <person name="Van Lill M."/>
        </authorList>
    </citation>
    <scope>NUCLEOTIDE SEQUENCE [LARGE SCALE GENOMIC DNA]</scope>
    <source>
        <strain evidence="9 10">VK24D</strain>
    </source>
</reference>
<name>A0ABU4Y3T9_9HYPH</name>
<dbReference type="EMBL" id="JAVIIW010000034">
    <property type="protein sequence ID" value="MDX8481624.1"/>
    <property type="molecule type" value="Genomic_DNA"/>
</dbReference>
<dbReference type="PIRSF" id="PIRSF000137">
    <property type="entry name" value="Alcohol_oxidase"/>
    <property type="match status" value="1"/>
</dbReference>
<keyword evidence="3 5" id="KW-0285">Flavoprotein</keyword>
<evidence type="ECO:0000259" key="8">
    <source>
        <dbReference type="PROSITE" id="PS00624"/>
    </source>
</evidence>
<gene>
    <name evidence="9" type="ORF">RFN28_24635</name>
</gene>
<evidence type="ECO:0000256" key="3">
    <source>
        <dbReference type="ARBA" id="ARBA00022630"/>
    </source>
</evidence>
<protein>
    <submittedName>
        <fullName evidence="9">GMC family oxidoreductase N-terminal domain-containing protein</fullName>
    </submittedName>
</protein>
<dbReference type="PANTHER" id="PTHR11552">
    <property type="entry name" value="GLUCOSE-METHANOL-CHOLINE GMC OXIDOREDUCTASE"/>
    <property type="match status" value="1"/>
</dbReference>
<dbReference type="SUPFAM" id="SSF54373">
    <property type="entry name" value="FAD-linked reductases, C-terminal domain"/>
    <property type="match status" value="1"/>
</dbReference>
<dbReference type="Proteomes" id="UP001287059">
    <property type="component" value="Unassembled WGS sequence"/>
</dbReference>
<dbReference type="InterPro" id="IPR012132">
    <property type="entry name" value="GMC_OxRdtase"/>
</dbReference>
<evidence type="ECO:0000259" key="7">
    <source>
        <dbReference type="PROSITE" id="PS00623"/>
    </source>
</evidence>
<comment type="cofactor">
    <cofactor evidence="1">
        <name>FAD</name>
        <dbReference type="ChEBI" id="CHEBI:57692"/>
    </cofactor>
</comment>
<dbReference type="InterPro" id="IPR000172">
    <property type="entry name" value="GMC_OxRdtase_N"/>
</dbReference>
<evidence type="ECO:0000256" key="6">
    <source>
        <dbReference type="SAM" id="MobiDB-lite"/>
    </source>
</evidence>
<feature type="domain" description="Glucose-methanol-choline oxidoreductase N-terminal" evidence="8">
    <location>
        <begin position="253"/>
        <end position="267"/>
    </location>
</feature>
<keyword evidence="4 5" id="KW-0274">FAD</keyword>
<dbReference type="InterPro" id="IPR007867">
    <property type="entry name" value="GMC_OxRtase_C"/>
</dbReference>
<dbReference type="PANTHER" id="PTHR11552:SF147">
    <property type="entry name" value="CHOLINE DEHYDROGENASE, MITOCHONDRIAL"/>
    <property type="match status" value="1"/>
</dbReference>
<evidence type="ECO:0000256" key="1">
    <source>
        <dbReference type="ARBA" id="ARBA00001974"/>
    </source>
</evidence>
<evidence type="ECO:0000313" key="10">
    <source>
        <dbReference type="Proteomes" id="UP001287059"/>
    </source>
</evidence>
<comment type="similarity">
    <text evidence="2 5">Belongs to the GMC oxidoreductase family.</text>
</comment>
<comment type="caution">
    <text evidence="9">The sequence shown here is derived from an EMBL/GenBank/DDBJ whole genome shotgun (WGS) entry which is preliminary data.</text>
</comment>
<evidence type="ECO:0000256" key="4">
    <source>
        <dbReference type="ARBA" id="ARBA00022827"/>
    </source>
</evidence>
<feature type="region of interest" description="Disordered" evidence="6">
    <location>
        <begin position="63"/>
        <end position="82"/>
    </location>
</feature>
<dbReference type="Pfam" id="PF05199">
    <property type="entry name" value="GMC_oxred_C"/>
    <property type="match status" value="1"/>
</dbReference>
<dbReference type="SUPFAM" id="SSF51905">
    <property type="entry name" value="FAD/NAD(P)-binding domain"/>
    <property type="match status" value="1"/>
</dbReference>
<dbReference type="InterPro" id="IPR036188">
    <property type="entry name" value="FAD/NAD-bd_sf"/>
</dbReference>
<feature type="domain" description="Glucose-methanol-choline oxidoreductase N-terminal" evidence="7">
    <location>
        <begin position="81"/>
        <end position="104"/>
    </location>
</feature>
<dbReference type="PROSITE" id="PS00623">
    <property type="entry name" value="GMC_OXRED_1"/>
    <property type="match status" value="1"/>
</dbReference>
<evidence type="ECO:0000313" key="9">
    <source>
        <dbReference type="EMBL" id="MDX8481624.1"/>
    </source>
</evidence>
<organism evidence="9 10">
    <name type="scientific">Mesorhizobium album</name>
    <dbReference type="NCBI Taxonomy" id="3072314"/>
    <lineage>
        <taxon>Bacteria</taxon>
        <taxon>Pseudomonadati</taxon>
        <taxon>Pseudomonadota</taxon>
        <taxon>Alphaproteobacteria</taxon>
        <taxon>Hyphomicrobiales</taxon>
        <taxon>Phyllobacteriaceae</taxon>
        <taxon>Mesorhizobium</taxon>
    </lineage>
</organism>
<sequence length="535" mass="58906">MMDWDYIVIGAGSAGCVLANRLSVDPATKVLLLEAGGSDKRLNIIMPALAFKAMADERTNWKFMTEPDPTRNNRRDMMPRGKGLGGSSSINAMFYVRGNRGDYDHWAQLGNRGWSYDEILPYFRKVEGNRDGVTDIYGKDGPVVISAVRKPPRLAYVFVEAMKELGYPHNPAYNAEPTDGAAIIHVTQHMGTRFSAARGYLDSIKRRPNLRIVTGAVVRRVVFDGRRAAGVEFDAGGKTRIEQCVGEVLLSASAVNSPKLLMLSGIGPQEQLREHGIDVLHDSPGVGRNLQEHASTQVKAYVNVKTANQEFNLLGKLKYGAQFLLDRSGYATYTYTGVGLIRTRPELEYPDIQYHFGAFSANYTHDGIEMQKEAAINLQPNVNNSRSRGYLELRSADPYEQPKIQLNLLSDRYDIETLMAGGRIARAALNSRAFAPYVTGEFKPGKDVQTDDEWIAYMRENASGSYHPCGTCKMGIDPMAVVTPDLKVIGVEGLRVVDSSIIPQIPSCNLNAISMAIGEKGADLILQRQAAYATA</sequence>
<evidence type="ECO:0000256" key="2">
    <source>
        <dbReference type="ARBA" id="ARBA00010790"/>
    </source>
</evidence>
<dbReference type="Gene3D" id="3.50.50.60">
    <property type="entry name" value="FAD/NAD(P)-binding domain"/>
    <property type="match status" value="1"/>
</dbReference>
<dbReference type="Pfam" id="PF00732">
    <property type="entry name" value="GMC_oxred_N"/>
    <property type="match status" value="1"/>
</dbReference>
<dbReference type="PROSITE" id="PS00624">
    <property type="entry name" value="GMC_OXRED_2"/>
    <property type="match status" value="1"/>
</dbReference>
<accession>A0ABU4Y3T9</accession>
<dbReference type="Gene3D" id="3.30.560.10">
    <property type="entry name" value="Glucose Oxidase, domain 3"/>
    <property type="match status" value="1"/>
</dbReference>
<evidence type="ECO:0000256" key="5">
    <source>
        <dbReference type="RuleBase" id="RU003968"/>
    </source>
</evidence>
<proteinExistence type="inferred from homology"/>
<keyword evidence="10" id="KW-1185">Reference proteome</keyword>